<dbReference type="InterPro" id="IPR000836">
    <property type="entry name" value="PRTase_dom"/>
</dbReference>
<dbReference type="Proteomes" id="UP001139409">
    <property type="component" value="Unassembled WGS sequence"/>
</dbReference>
<evidence type="ECO:0000256" key="1">
    <source>
        <dbReference type="ARBA" id="ARBA00008007"/>
    </source>
</evidence>
<dbReference type="PANTHER" id="PTHR47505">
    <property type="entry name" value="DNA UTILIZATION PROTEIN YHGH"/>
    <property type="match status" value="1"/>
</dbReference>
<dbReference type="EMBL" id="JAIXNE010000006">
    <property type="protein sequence ID" value="MCA6078522.1"/>
    <property type="molecule type" value="Genomic_DNA"/>
</dbReference>
<protein>
    <recommendedName>
        <fullName evidence="4">ComF family protein</fullName>
    </recommendedName>
</protein>
<accession>A0A9X1HXE0</accession>
<keyword evidence="3" id="KW-1185">Reference proteome</keyword>
<proteinExistence type="inferred from homology"/>
<sequence length="214" mass="23872">MLSDIVSVIFPRHCSACGRYLRTEEEVLCLHCRTELRPPSALILKAFTEKFWFPLSAYYVHWQFINDGKVQRIIHAIKYEGRVDLCRKIGNDVGGRITGMSGELVPVPQHAARRRVRGFNQAEIMARGIAETSGHKVNTEILKRNGPRQSQTKRSRIGRLRALEKGIHLSGRPVPSGVILVDDVVTTGATLQTCAERLFEAGVTRLGIIAMATV</sequence>
<dbReference type="CDD" id="cd06223">
    <property type="entry name" value="PRTases_typeI"/>
    <property type="match status" value="1"/>
</dbReference>
<comment type="caution">
    <text evidence="2">The sequence shown here is derived from an EMBL/GenBank/DDBJ whole genome shotgun (WGS) entry which is preliminary data.</text>
</comment>
<organism evidence="2 3">
    <name type="scientific">Fulvivirga sedimenti</name>
    <dbReference type="NCBI Taxonomy" id="2879465"/>
    <lineage>
        <taxon>Bacteria</taxon>
        <taxon>Pseudomonadati</taxon>
        <taxon>Bacteroidota</taxon>
        <taxon>Cytophagia</taxon>
        <taxon>Cytophagales</taxon>
        <taxon>Fulvivirgaceae</taxon>
        <taxon>Fulvivirga</taxon>
    </lineage>
</organism>
<dbReference type="InterPro" id="IPR051910">
    <property type="entry name" value="ComF/GntX_DNA_util-trans"/>
</dbReference>
<name>A0A9X1HXE0_9BACT</name>
<evidence type="ECO:0000313" key="2">
    <source>
        <dbReference type="EMBL" id="MCA6078522.1"/>
    </source>
</evidence>
<dbReference type="SUPFAM" id="SSF53271">
    <property type="entry name" value="PRTase-like"/>
    <property type="match status" value="1"/>
</dbReference>
<comment type="similarity">
    <text evidence="1">Belongs to the ComF/GntX family.</text>
</comment>
<evidence type="ECO:0008006" key="4">
    <source>
        <dbReference type="Google" id="ProtNLM"/>
    </source>
</evidence>
<evidence type="ECO:0000313" key="3">
    <source>
        <dbReference type="Proteomes" id="UP001139409"/>
    </source>
</evidence>
<dbReference type="InterPro" id="IPR029057">
    <property type="entry name" value="PRTase-like"/>
</dbReference>
<reference evidence="2" key="1">
    <citation type="submission" date="2021-09" db="EMBL/GenBank/DDBJ databases">
        <title>Fulvivirga sp. isolated from coastal sediment.</title>
        <authorList>
            <person name="Yu H."/>
        </authorList>
    </citation>
    <scope>NUCLEOTIDE SEQUENCE</scope>
    <source>
        <strain evidence="2">1062</strain>
    </source>
</reference>
<dbReference type="AlphaFoldDB" id="A0A9X1HXE0"/>
<gene>
    <name evidence="2" type="ORF">LDX50_26850</name>
</gene>
<dbReference type="RefSeq" id="WP_225699380.1">
    <property type="nucleotide sequence ID" value="NZ_JAIXNE010000006.1"/>
</dbReference>
<dbReference type="Gene3D" id="3.40.50.2020">
    <property type="match status" value="1"/>
</dbReference>
<dbReference type="PANTHER" id="PTHR47505:SF1">
    <property type="entry name" value="DNA UTILIZATION PROTEIN YHGH"/>
    <property type="match status" value="1"/>
</dbReference>